<reference evidence="1" key="1">
    <citation type="submission" date="2017-07" db="EMBL/GenBank/DDBJ databases">
        <title>Taro Niue Genome Assembly and Annotation.</title>
        <authorList>
            <person name="Atibalentja N."/>
            <person name="Keating K."/>
            <person name="Fields C.J."/>
        </authorList>
    </citation>
    <scope>NUCLEOTIDE SEQUENCE</scope>
    <source>
        <strain evidence="1">Niue_2</strain>
        <tissue evidence="1">Leaf</tissue>
    </source>
</reference>
<sequence length="72" mass="7792">LLPLPGTPIPGRLLEGVLQAAGVLEPLTRSGRGKRWGQWRCVVCRALLAGLVLRGKTSQQLPPRRTEETGPL</sequence>
<dbReference type="AlphaFoldDB" id="A0A843X0Z3"/>
<evidence type="ECO:0000313" key="2">
    <source>
        <dbReference type="Proteomes" id="UP000652761"/>
    </source>
</evidence>
<comment type="caution">
    <text evidence="1">The sequence shown here is derived from an EMBL/GenBank/DDBJ whole genome shotgun (WGS) entry which is preliminary data.</text>
</comment>
<proteinExistence type="predicted"/>
<organism evidence="1 2">
    <name type="scientific">Colocasia esculenta</name>
    <name type="common">Wild taro</name>
    <name type="synonym">Arum esculentum</name>
    <dbReference type="NCBI Taxonomy" id="4460"/>
    <lineage>
        <taxon>Eukaryota</taxon>
        <taxon>Viridiplantae</taxon>
        <taxon>Streptophyta</taxon>
        <taxon>Embryophyta</taxon>
        <taxon>Tracheophyta</taxon>
        <taxon>Spermatophyta</taxon>
        <taxon>Magnoliopsida</taxon>
        <taxon>Liliopsida</taxon>
        <taxon>Araceae</taxon>
        <taxon>Aroideae</taxon>
        <taxon>Colocasieae</taxon>
        <taxon>Colocasia</taxon>
    </lineage>
</organism>
<gene>
    <name evidence="1" type="ORF">Taro_043587</name>
</gene>
<keyword evidence="2" id="KW-1185">Reference proteome</keyword>
<feature type="non-terminal residue" evidence="1">
    <location>
        <position position="72"/>
    </location>
</feature>
<protein>
    <submittedName>
        <fullName evidence="1">Uncharacterized protein</fullName>
    </submittedName>
</protein>
<dbReference type="EMBL" id="NMUH01004744">
    <property type="protein sequence ID" value="MQM10685.1"/>
    <property type="molecule type" value="Genomic_DNA"/>
</dbReference>
<accession>A0A843X0Z3</accession>
<name>A0A843X0Z3_COLES</name>
<dbReference type="Proteomes" id="UP000652761">
    <property type="component" value="Unassembled WGS sequence"/>
</dbReference>
<feature type="non-terminal residue" evidence="1">
    <location>
        <position position="1"/>
    </location>
</feature>
<evidence type="ECO:0000313" key="1">
    <source>
        <dbReference type="EMBL" id="MQM10685.1"/>
    </source>
</evidence>